<proteinExistence type="predicted"/>
<sequence>MAGEHSARLALPMMHAGQAQKEITHNESLTLLDMLVQAVAESADAHVPPVSPVAGRCWIVDAGATGAWAGKDGMIAGWTQGGWRFAAPVAGMRCWVADRGHAMRHDGSAWVDEDARGDGYYSGGQRVVAARQAAIPGPAGGSVIDAESRTAIGAILTALRSHGLVES</sequence>
<dbReference type="Proteomes" id="UP000681425">
    <property type="component" value="Chromosome"/>
</dbReference>
<dbReference type="AlphaFoldDB" id="A0A975K7P1"/>
<dbReference type="RefSeq" id="WP_212609705.1">
    <property type="nucleotide sequence ID" value="NZ_CP073910.1"/>
</dbReference>
<evidence type="ECO:0000313" key="2">
    <source>
        <dbReference type="Proteomes" id="UP000681425"/>
    </source>
</evidence>
<accession>A0A975K7P1</accession>
<gene>
    <name evidence="1" type="ORF">KFK14_02135</name>
</gene>
<dbReference type="InterPro" id="IPR021251">
    <property type="entry name" value="DUF2793"/>
</dbReference>
<reference evidence="1" key="1">
    <citation type="submission" date="2021-04" db="EMBL/GenBank/DDBJ databases">
        <title>Isolation of p-tert-butylphenol degrading bacteria Sphingobium phenoxybenzoativorans Tas13 from active sludge.</title>
        <authorList>
            <person name="Li Y."/>
        </authorList>
    </citation>
    <scope>NUCLEOTIDE SEQUENCE</scope>
    <source>
        <strain evidence="1">Tas13</strain>
    </source>
</reference>
<keyword evidence="2" id="KW-1185">Reference proteome</keyword>
<organism evidence="1 2">
    <name type="scientific">Sphingobium phenoxybenzoativorans</name>
    <dbReference type="NCBI Taxonomy" id="1592790"/>
    <lineage>
        <taxon>Bacteria</taxon>
        <taxon>Pseudomonadati</taxon>
        <taxon>Pseudomonadota</taxon>
        <taxon>Alphaproteobacteria</taxon>
        <taxon>Sphingomonadales</taxon>
        <taxon>Sphingomonadaceae</taxon>
        <taxon>Sphingobium</taxon>
    </lineage>
</organism>
<protein>
    <submittedName>
        <fullName evidence="1">DUF2793 domain-containing protein</fullName>
    </submittedName>
</protein>
<dbReference type="EMBL" id="CP073910">
    <property type="protein sequence ID" value="QUT06306.1"/>
    <property type="molecule type" value="Genomic_DNA"/>
</dbReference>
<dbReference type="KEGG" id="spph:KFK14_02135"/>
<name>A0A975K7P1_9SPHN</name>
<evidence type="ECO:0000313" key="1">
    <source>
        <dbReference type="EMBL" id="QUT06306.1"/>
    </source>
</evidence>
<dbReference type="Pfam" id="PF10983">
    <property type="entry name" value="DUF2793"/>
    <property type="match status" value="1"/>
</dbReference>